<dbReference type="PANTHER" id="PTHR12526">
    <property type="entry name" value="GLYCOSYLTRANSFERASE"/>
    <property type="match status" value="1"/>
</dbReference>
<dbReference type="Pfam" id="PF00534">
    <property type="entry name" value="Glycos_transf_1"/>
    <property type="match status" value="1"/>
</dbReference>
<dbReference type="GO" id="GO:0016757">
    <property type="term" value="F:glycosyltransferase activity"/>
    <property type="evidence" value="ECO:0007669"/>
    <property type="project" value="UniProtKB-KW"/>
</dbReference>
<evidence type="ECO:0000259" key="2">
    <source>
        <dbReference type="Pfam" id="PF13439"/>
    </source>
</evidence>
<organism evidence="3 4">
    <name type="scientific">Cloacibacterium normanense</name>
    <dbReference type="NCBI Taxonomy" id="237258"/>
    <lineage>
        <taxon>Bacteria</taxon>
        <taxon>Pseudomonadati</taxon>
        <taxon>Bacteroidota</taxon>
        <taxon>Flavobacteriia</taxon>
        <taxon>Flavobacteriales</taxon>
        <taxon>Weeksellaceae</taxon>
    </lineage>
</organism>
<dbReference type="InterPro" id="IPR028098">
    <property type="entry name" value="Glyco_trans_4-like_N"/>
</dbReference>
<gene>
    <name evidence="3" type="ORF">C3729_12620</name>
</gene>
<evidence type="ECO:0000313" key="4">
    <source>
        <dbReference type="Proteomes" id="UP000238565"/>
    </source>
</evidence>
<dbReference type="PANTHER" id="PTHR12526:SF630">
    <property type="entry name" value="GLYCOSYLTRANSFERASE"/>
    <property type="match status" value="1"/>
</dbReference>
<feature type="domain" description="Glycosyltransferase subfamily 4-like N-terminal" evidence="2">
    <location>
        <begin position="17"/>
        <end position="172"/>
    </location>
</feature>
<keyword evidence="3" id="KW-0328">Glycosyltransferase</keyword>
<evidence type="ECO:0000259" key="1">
    <source>
        <dbReference type="Pfam" id="PF00534"/>
    </source>
</evidence>
<feature type="domain" description="Glycosyl transferase family 1" evidence="1">
    <location>
        <begin position="173"/>
        <end position="336"/>
    </location>
</feature>
<name>A0A2S7I1V7_9FLAO</name>
<sequence>MDEIKKIALVIPSLHAGGMERVMSELANYFSEKDNIIVHLIILGKSNKFYDISNNVIIHEPNFLFNNSYRLLYILKTMYFLRSTIKKIKPYSVLSFGEMYNSFVLIALKFLNCNIYVSDRSRPDKKWGRVHDFLRQKLYKNATGIISQTSYSRTFLQKLTNNKNIVVIPNPVIIQNEQKNERKNIILSVGRLIYSKRLDLLLKMFSEIDNHDYELWIVGEGTEKDNLVKLAHELMISEKVIFWGARKDIHFFYKQAKIFAFTSVSEGFPNALLEALSFGLPSISFDCIAGPSDLIIDGYNGFLITELDQKTYKEKLIKLMDDNVFVKLAKNTQKHANEFNIEKIGQKYLDTLLS</sequence>
<proteinExistence type="predicted"/>
<evidence type="ECO:0000313" key="3">
    <source>
        <dbReference type="EMBL" id="PPZ90571.1"/>
    </source>
</evidence>
<accession>A0A2S7I1V7</accession>
<protein>
    <submittedName>
        <fullName evidence="3">Galactosyltransferase</fullName>
    </submittedName>
</protein>
<dbReference type="AlphaFoldDB" id="A0A2S7I1V7"/>
<dbReference type="SUPFAM" id="SSF53756">
    <property type="entry name" value="UDP-Glycosyltransferase/glycogen phosphorylase"/>
    <property type="match status" value="1"/>
</dbReference>
<dbReference type="Pfam" id="PF13439">
    <property type="entry name" value="Glyco_transf_4"/>
    <property type="match status" value="1"/>
</dbReference>
<dbReference type="Gene3D" id="3.40.50.2000">
    <property type="entry name" value="Glycogen Phosphorylase B"/>
    <property type="match status" value="2"/>
</dbReference>
<reference evidence="3 4" key="1">
    <citation type="submission" date="2018-02" db="EMBL/GenBank/DDBJ databases">
        <title>Draft genome sequence of bacterial isolates from marine environment.</title>
        <authorList>
            <person name="Singh S.K."/>
            <person name="Hill R."/>
            <person name="Major S."/>
            <person name="Cai H."/>
            <person name="Li Y."/>
        </authorList>
    </citation>
    <scope>NUCLEOTIDE SEQUENCE [LARGE SCALE GENOMIC DNA]</scope>
    <source>
        <strain evidence="3 4">IMET F</strain>
    </source>
</reference>
<dbReference type="Proteomes" id="UP000238565">
    <property type="component" value="Unassembled WGS sequence"/>
</dbReference>
<comment type="caution">
    <text evidence="3">The sequence shown here is derived from an EMBL/GenBank/DDBJ whole genome shotgun (WGS) entry which is preliminary data.</text>
</comment>
<dbReference type="EMBL" id="PTPZ01000010">
    <property type="protein sequence ID" value="PPZ90571.1"/>
    <property type="molecule type" value="Genomic_DNA"/>
</dbReference>
<dbReference type="RefSeq" id="WP_104794478.1">
    <property type="nucleotide sequence ID" value="NZ_PTPZ01000010.1"/>
</dbReference>
<keyword evidence="3" id="KW-0808">Transferase</keyword>
<dbReference type="InterPro" id="IPR001296">
    <property type="entry name" value="Glyco_trans_1"/>
</dbReference>